<evidence type="ECO:0000256" key="3">
    <source>
        <dbReference type="ARBA" id="ARBA00011738"/>
    </source>
</evidence>
<dbReference type="OrthoDB" id="9812586at2"/>
<dbReference type="InterPro" id="IPR009012">
    <property type="entry name" value="GrpE_head"/>
</dbReference>
<comment type="subcellular location">
    <subcellularLocation>
        <location evidence="1 10">Cytoplasm</location>
    </subcellularLocation>
</comment>
<dbReference type="GO" id="GO:0051082">
    <property type="term" value="F:unfolded protein binding"/>
    <property type="evidence" value="ECO:0007669"/>
    <property type="project" value="TreeGrafter"/>
</dbReference>
<evidence type="ECO:0000256" key="12">
    <source>
        <dbReference type="RuleBase" id="RU004478"/>
    </source>
</evidence>
<dbReference type="Gene3D" id="3.90.20.20">
    <property type="match status" value="1"/>
</dbReference>
<organism evidence="15 16">
    <name type="scientific">Nitrospira moscoviensis</name>
    <dbReference type="NCBI Taxonomy" id="42253"/>
    <lineage>
        <taxon>Bacteria</taxon>
        <taxon>Pseudomonadati</taxon>
        <taxon>Nitrospirota</taxon>
        <taxon>Nitrospiria</taxon>
        <taxon>Nitrospirales</taxon>
        <taxon>Nitrospiraceae</taxon>
        <taxon>Nitrospira</taxon>
    </lineage>
</organism>
<dbReference type="InterPro" id="IPR013805">
    <property type="entry name" value="GrpE_CC"/>
</dbReference>
<dbReference type="PANTHER" id="PTHR21237">
    <property type="entry name" value="GRPE PROTEIN"/>
    <property type="match status" value="1"/>
</dbReference>
<keyword evidence="5 10" id="KW-0346">Stress response</keyword>
<dbReference type="InterPro" id="IPR000740">
    <property type="entry name" value="GrpE"/>
</dbReference>
<evidence type="ECO:0000256" key="2">
    <source>
        <dbReference type="ARBA" id="ARBA00009054"/>
    </source>
</evidence>
<dbReference type="Pfam" id="PF01025">
    <property type="entry name" value="GrpE"/>
    <property type="match status" value="1"/>
</dbReference>
<evidence type="ECO:0000256" key="14">
    <source>
        <dbReference type="SAM" id="MobiDB-lite"/>
    </source>
</evidence>
<proteinExistence type="inferred from homology"/>
<dbReference type="GO" id="GO:0000774">
    <property type="term" value="F:adenyl-nucleotide exchange factor activity"/>
    <property type="evidence" value="ECO:0007669"/>
    <property type="project" value="InterPro"/>
</dbReference>
<comment type="function">
    <text evidence="7 10 11">Participates actively in the response to hyperosmotic and heat shock by preventing the aggregation of stress-denatured proteins, in association with DnaK and GrpE. It is the nucleotide exchange factor for DnaK and may function as a thermosensor. Unfolded proteins bind initially to DnaJ; upon interaction with the DnaJ-bound protein, DnaK hydrolyzes its bound ATP, resulting in the formation of a stable complex. GrpE releases ADP from DnaK; ATP binding to DnaK triggers the release of the substrate protein, thus completing the reaction cycle. Several rounds of ATP-dependent interactions between DnaJ, DnaK and GrpE are required for fully efficient folding.</text>
</comment>
<comment type="similarity">
    <text evidence="2 10 12">Belongs to the GrpE family.</text>
</comment>
<dbReference type="SUPFAM" id="SSF58014">
    <property type="entry name" value="Coiled-coil domain of nucleotide exchange factor GrpE"/>
    <property type="match status" value="1"/>
</dbReference>
<keyword evidence="13" id="KW-0175">Coiled coil</keyword>
<evidence type="ECO:0000256" key="13">
    <source>
        <dbReference type="SAM" id="Coils"/>
    </source>
</evidence>
<dbReference type="AlphaFoldDB" id="A0A0K2GD65"/>
<dbReference type="STRING" id="42253.NITMOv2_2475"/>
<dbReference type="EMBL" id="CP011801">
    <property type="protein sequence ID" value="ALA58888.1"/>
    <property type="molecule type" value="Genomic_DNA"/>
</dbReference>
<dbReference type="Proteomes" id="UP000069205">
    <property type="component" value="Chromosome"/>
</dbReference>
<accession>A0A0K2GD65</accession>
<dbReference type="PRINTS" id="PR00773">
    <property type="entry name" value="GRPEPROTEIN"/>
</dbReference>
<dbReference type="CDD" id="cd00446">
    <property type="entry name" value="GrpE"/>
    <property type="match status" value="1"/>
</dbReference>
<evidence type="ECO:0000256" key="10">
    <source>
        <dbReference type="HAMAP-Rule" id="MF_01151"/>
    </source>
</evidence>
<evidence type="ECO:0000313" key="15">
    <source>
        <dbReference type="EMBL" id="ALA58888.1"/>
    </source>
</evidence>
<dbReference type="SUPFAM" id="SSF51064">
    <property type="entry name" value="Head domain of nucleotide exchange factor GrpE"/>
    <property type="match status" value="1"/>
</dbReference>
<feature type="region of interest" description="Disordered" evidence="14">
    <location>
        <begin position="20"/>
        <end position="40"/>
    </location>
</feature>
<keyword evidence="16" id="KW-1185">Reference proteome</keyword>
<dbReference type="GO" id="GO:0042803">
    <property type="term" value="F:protein homodimerization activity"/>
    <property type="evidence" value="ECO:0007669"/>
    <property type="project" value="InterPro"/>
</dbReference>
<dbReference type="PROSITE" id="PS01071">
    <property type="entry name" value="GRPE"/>
    <property type="match status" value="1"/>
</dbReference>
<sequence length="204" mass="21977">MPCGYLARCVGFTVSDKDENPNTIEGLAGEPAGAEQANGEVSPAQALAAKEEECKALNDKYMRLAAEFENYKRLSQRDQREQVRYGNEQLVKELLPVVDNLERAIKAARDSTGSGALVQGVELTLKQLTGTLSKFGVQTIDSVGQPFDPAAHQAVTQIASDTVPAQHVAEEYQRGYRLHDRTIRAAMVAVSSGPSPSNGEETSA</sequence>
<evidence type="ECO:0000256" key="1">
    <source>
        <dbReference type="ARBA" id="ARBA00004496"/>
    </source>
</evidence>
<dbReference type="GO" id="GO:0006457">
    <property type="term" value="P:protein folding"/>
    <property type="evidence" value="ECO:0007669"/>
    <property type="project" value="InterPro"/>
</dbReference>
<evidence type="ECO:0000256" key="11">
    <source>
        <dbReference type="RuleBase" id="RU000639"/>
    </source>
</evidence>
<dbReference type="FunFam" id="2.30.22.10:FF:000001">
    <property type="entry name" value="Protein GrpE"/>
    <property type="match status" value="1"/>
</dbReference>
<evidence type="ECO:0000256" key="4">
    <source>
        <dbReference type="ARBA" id="ARBA00022490"/>
    </source>
</evidence>
<evidence type="ECO:0000256" key="8">
    <source>
        <dbReference type="ARBA" id="ARBA00072274"/>
    </source>
</evidence>
<feature type="coiled-coil region" evidence="13">
    <location>
        <begin position="47"/>
        <end position="74"/>
    </location>
</feature>
<reference evidence="15 16" key="1">
    <citation type="journal article" date="2015" name="Proc. Natl. Acad. Sci. U.S.A.">
        <title>Expanded metabolic versatility of ubiquitous nitrite-oxidizing bacteria from the genus Nitrospira.</title>
        <authorList>
            <person name="Koch H."/>
            <person name="Lucker S."/>
            <person name="Albertsen M."/>
            <person name="Kitzinger K."/>
            <person name="Herbold C."/>
            <person name="Spieck E."/>
            <person name="Nielsen P.H."/>
            <person name="Wagner M."/>
            <person name="Daims H."/>
        </authorList>
    </citation>
    <scope>NUCLEOTIDE SEQUENCE [LARGE SCALE GENOMIC DNA]</scope>
    <source>
        <strain evidence="15 16">NSP M-1</strain>
    </source>
</reference>
<dbReference type="HAMAP" id="MF_01151">
    <property type="entry name" value="GrpE"/>
    <property type="match status" value="1"/>
</dbReference>
<dbReference type="NCBIfam" id="NF010738">
    <property type="entry name" value="PRK14140.1"/>
    <property type="match status" value="1"/>
</dbReference>
<evidence type="ECO:0000256" key="7">
    <source>
        <dbReference type="ARBA" id="ARBA00053401"/>
    </source>
</evidence>
<evidence type="ECO:0000256" key="9">
    <source>
        <dbReference type="ARBA" id="ARBA00076414"/>
    </source>
</evidence>
<dbReference type="KEGG" id="nmv:NITMOv2_2475"/>
<name>A0A0K2GD65_NITMO</name>
<gene>
    <name evidence="10 15" type="primary">grpE</name>
    <name evidence="15" type="ORF">NITMOv2_2475</name>
</gene>
<evidence type="ECO:0000256" key="5">
    <source>
        <dbReference type="ARBA" id="ARBA00023016"/>
    </source>
</evidence>
<dbReference type="GO" id="GO:0051087">
    <property type="term" value="F:protein-folding chaperone binding"/>
    <property type="evidence" value="ECO:0007669"/>
    <property type="project" value="InterPro"/>
</dbReference>
<dbReference type="GO" id="GO:0005737">
    <property type="term" value="C:cytoplasm"/>
    <property type="evidence" value="ECO:0007669"/>
    <property type="project" value="UniProtKB-SubCell"/>
</dbReference>
<protein>
    <recommendedName>
        <fullName evidence="8 10">Protein GrpE</fullName>
    </recommendedName>
    <alternativeName>
        <fullName evidence="9 10">HSP-70 cofactor</fullName>
    </alternativeName>
</protein>
<dbReference type="PANTHER" id="PTHR21237:SF23">
    <property type="entry name" value="GRPE PROTEIN HOMOLOG, MITOCHONDRIAL"/>
    <property type="match status" value="1"/>
</dbReference>
<evidence type="ECO:0000313" key="16">
    <source>
        <dbReference type="Proteomes" id="UP000069205"/>
    </source>
</evidence>
<evidence type="ECO:0000256" key="6">
    <source>
        <dbReference type="ARBA" id="ARBA00023186"/>
    </source>
</evidence>
<keyword evidence="6 10" id="KW-0143">Chaperone</keyword>
<dbReference type="PATRIC" id="fig|42253.5.peg.2441"/>
<comment type="subunit">
    <text evidence="3 10">Homodimer.</text>
</comment>
<dbReference type="Gene3D" id="2.30.22.10">
    <property type="entry name" value="Head domain of nucleotide exchange factor GrpE"/>
    <property type="match status" value="1"/>
</dbReference>
<keyword evidence="4 10" id="KW-0963">Cytoplasm</keyword>